<dbReference type="SUPFAM" id="SSF47413">
    <property type="entry name" value="lambda repressor-like DNA-binding domains"/>
    <property type="match status" value="1"/>
</dbReference>
<keyword evidence="3" id="KW-0804">Transcription</keyword>
<sequence>MNINKIAELAGVSRTTISRYLNNGYVSEKNRKKIQKIIDETGYVPSSFAQTLRTKKTNLIGVILPKISSSTISRIVDGISTELKKDGYNVLLGNTDLDIEKEIDYLNIFKNNEVDGIIFLAKTISNRHLEIIENLKIPIVIVGQNIENYSCVYHDDYDAAYFVVDELIKSKCSQIGFIGVGEEDIAVGKERKQGYIDALKNNKINLNNEYIRIGDFSSESGYESCKDLISKNKNIDGIFCVTDNIAIGAMEYLKSQGIKIPEEICIVSIGDSKVSKVVTPKLSTVHYYYKTSGIEAAKILINKIKYKNKDVDKIKLGYKYIKRESIR</sequence>
<reference evidence="5 6" key="1">
    <citation type="submission" date="2014-04" db="EMBL/GenBank/DDBJ databases">
        <authorList>
            <person name="Hornung B.V."/>
        </authorList>
    </citation>
    <scope>NUCLEOTIDE SEQUENCE [LARGE SCALE GENOMIC DNA]</scope>
    <source>
        <strain evidence="5 6">CRIB</strain>
    </source>
</reference>
<dbReference type="Proteomes" id="UP000245622">
    <property type="component" value="Chromosome 1"/>
</dbReference>
<organism evidence="5 6">
    <name type="scientific">Romboutsia ilealis</name>
    <dbReference type="NCBI Taxonomy" id="1115758"/>
    <lineage>
        <taxon>Bacteria</taxon>
        <taxon>Bacillati</taxon>
        <taxon>Bacillota</taxon>
        <taxon>Clostridia</taxon>
        <taxon>Peptostreptococcales</taxon>
        <taxon>Peptostreptococcaceae</taxon>
        <taxon>Romboutsia</taxon>
    </lineage>
</organism>
<evidence type="ECO:0000259" key="4">
    <source>
        <dbReference type="PROSITE" id="PS50932"/>
    </source>
</evidence>
<dbReference type="SUPFAM" id="SSF53822">
    <property type="entry name" value="Periplasmic binding protein-like I"/>
    <property type="match status" value="1"/>
</dbReference>
<dbReference type="PROSITE" id="PS50932">
    <property type="entry name" value="HTH_LACI_2"/>
    <property type="match status" value="1"/>
</dbReference>
<dbReference type="AlphaFoldDB" id="A0A1V1I1H5"/>
<evidence type="ECO:0000313" key="5">
    <source>
        <dbReference type="EMBL" id="CED94070.1"/>
    </source>
</evidence>
<accession>A0A1V1I1H5</accession>
<feature type="domain" description="HTH lacI-type" evidence="4">
    <location>
        <begin position="1"/>
        <end position="54"/>
    </location>
</feature>
<dbReference type="Gene3D" id="1.10.260.40">
    <property type="entry name" value="lambda repressor-like DNA-binding domains"/>
    <property type="match status" value="1"/>
</dbReference>
<dbReference type="InterPro" id="IPR000843">
    <property type="entry name" value="HTH_LacI"/>
</dbReference>
<keyword evidence="1" id="KW-0805">Transcription regulation</keyword>
<dbReference type="InterPro" id="IPR028082">
    <property type="entry name" value="Peripla_BP_I"/>
</dbReference>
<keyword evidence="2" id="KW-0238">DNA-binding</keyword>
<dbReference type="GeneID" id="82205496"/>
<dbReference type="PANTHER" id="PTHR30146">
    <property type="entry name" value="LACI-RELATED TRANSCRIPTIONAL REPRESSOR"/>
    <property type="match status" value="1"/>
</dbReference>
<proteinExistence type="predicted"/>
<dbReference type="InterPro" id="IPR010982">
    <property type="entry name" value="Lambda_DNA-bd_dom_sf"/>
</dbReference>
<evidence type="ECO:0000256" key="2">
    <source>
        <dbReference type="ARBA" id="ARBA00023125"/>
    </source>
</evidence>
<dbReference type="EMBL" id="LN555523">
    <property type="protein sequence ID" value="CED94070.1"/>
    <property type="molecule type" value="Genomic_DNA"/>
</dbReference>
<dbReference type="GO" id="GO:0003700">
    <property type="term" value="F:DNA-binding transcription factor activity"/>
    <property type="evidence" value="ECO:0007669"/>
    <property type="project" value="TreeGrafter"/>
</dbReference>
<evidence type="ECO:0000256" key="3">
    <source>
        <dbReference type="ARBA" id="ARBA00023163"/>
    </source>
</evidence>
<dbReference type="KEGG" id="ril:CRIB_1462"/>
<evidence type="ECO:0000256" key="1">
    <source>
        <dbReference type="ARBA" id="ARBA00023015"/>
    </source>
</evidence>
<dbReference type="InterPro" id="IPR046335">
    <property type="entry name" value="LacI/GalR-like_sensor"/>
</dbReference>
<dbReference type="CDD" id="cd01392">
    <property type="entry name" value="HTH_LacI"/>
    <property type="match status" value="1"/>
</dbReference>
<name>A0A1V1I1H5_9FIRM</name>
<dbReference type="CDD" id="cd01542">
    <property type="entry name" value="PBP1_TreR-like"/>
    <property type="match status" value="1"/>
</dbReference>
<dbReference type="Pfam" id="PF13377">
    <property type="entry name" value="Peripla_BP_3"/>
    <property type="match status" value="1"/>
</dbReference>
<gene>
    <name evidence="5" type="ORF">CRIB_1462</name>
</gene>
<dbReference type="Gene3D" id="3.40.50.2300">
    <property type="match status" value="2"/>
</dbReference>
<dbReference type="GO" id="GO:0000976">
    <property type="term" value="F:transcription cis-regulatory region binding"/>
    <property type="evidence" value="ECO:0007669"/>
    <property type="project" value="TreeGrafter"/>
</dbReference>
<keyword evidence="6" id="KW-1185">Reference proteome</keyword>
<protein>
    <submittedName>
        <fullName evidence="5">Sucrose operon repressor</fullName>
    </submittedName>
</protein>
<dbReference type="Pfam" id="PF00356">
    <property type="entry name" value="LacI"/>
    <property type="match status" value="1"/>
</dbReference>
<dbReference type="RefSeq" id="WP_180701620.1">
    <property type="nucleotide sequence ID" value="NZ_CAJUCR010000023.1"/>
</dbReference>
<dbReference type="PANTHER" id="PTHR30146:SF109">
    <property type="entry name" value="HTH-TYPE TRANSCRIPTIONAL REGULATOR GALS"/>
    <property type="match status" value="1"/>
</dbReference>
<evidence type="ECO:0000313" key="6">
    <source>
        <dbReference type="Proteomes" id="UP000245622"/>
    </source>
</evidence>
<dbReference type="SMART" id="SM00354">
    <property type="entry name" value="HTH_LACI"/>
    <property type="match status" value="1"/>
</dbReference>